<dbReference type="PANTHER" id="PTHR42878:SF7">
    <property type="entry name" value="SENSOR HISTIDINE KINASE GLRK"/>
    <property type="match status" value="1"/>
</dbReference>
<keyword evidence="9" id="KW-0802">TPR repeat</keyword>
<comment type="catalytic activity">
    <reaction evidence="1">
        <text>ATP + protein L-histidine = ADP + protein N-phospho-L-histidine.</text>
        <dbReference type="EC" id="2.7.13.3"/>
    </reaction>
</comment>
<dbReference type="InterPro" id="IPR003594">
    <property type="entry name" value="HATPase_dom"/>
</dbReference>
<dbReference type="InterPro" id="IPR050351">
    <property type="entry name" value="BphY/WalK/GraS-like"/>
</dbReference>
<dbReference type="InterPro" id="IPR004358">
    <property type="entry name" value="Sig_transdc_His_kin-like_C"/>
</dbReference>
<dbReference type="Pfam" id="PF02518">
    <property type="entry name" value="HATPase_c"/>
    <property type="match status" value="1"/>
</dbReference>
<keyword evidence="7" id="KW-0067">ATP-binding</keyword>
<dbReference type="SMART" id="SM00028">
    <property type="entry name" value="TPR"/>
    <property type="match status" value="6"/>
</dbReference>
<dbReference type="EC" id="2.7.13.3" evidence="2"/>
<evidence type="ECO:0000256" key="6">
    <source>
        <dbReference type="ARBA" id="ARBA00022777"/>
    </source>
</evidence>
<feature type="signal peptide" evidence="12">
    <location>
        <begin position="1"/>
        <end position="18"/>
    </location>
</feature>
<gene>
    <name evidence="14" type="ORF">SAMN02927903_01498</name>
</gene>
<dbReference type="PROSITE" id="PS50109">
    <property type="entry name" value="HIS_KIN"/>
    <property type="match status" value="1"/>
</dbReference>
<dbReference type="EMBL" id="FMVF01000006">
    <property type="protein sequence ID" value="SCY48237.1"/>
    <property type="molecule type" value="Genomic_DNA"/>
</dbReference>
<feature type="repeat" description="TPR" evidence="9">
    <location>
        <begin position="162"/>
        <end position="195"/>
    </location>
</feature>
<dbReference type="Gene3D" id="1.25.40.10">
    <property type="entry name" value="Tetratricopeptide repeat domain"/>
    <property type="match status" value="3"/>
</dbReference>
<keyword evidence="5" id="KW-0547">Nucleotide-binding</keyword>
<proteinExistence type="predicted"/>
<evidence type="ECO:0000256" key="3">
    <source>
        <dbReference type="ARBA" id="ARBA00022553"/>
    </source>
</evidence>
<keyword evidence="4" id="KW-0808">Transferase</keyword>
<keyword evidence="11" id="KW-1133">Transmembrane helix</keyword>
<dbReference type="RefSeq" id="WP_091141678.1">
    <property type="nucleotide sequence ID" value="NZ_FMVF01000006.1"/>
</dbReference>
<dbReference type="PANTHER" id="PTHR42878">
    <property type="entry name" value="TWO-COMPONENT HISTIDINE KINASE"/>
    <property type="match status" value="1"/>
</dbReference>
<keyword evidence="8" id="KW-0902">Two-component regulatory system</keyword>
<keyword evidence="11" id="KW-0812">Transmembrane</keyword>
<evidence type="ECO:0000256" key="2">
    <source>
        <dbReference type="ARBA" id="ARBA00012438"/>
    </source>
</evidence>
<dbReference type="CDD" id="cd00082">
    <property type="entry name" value="HisKA"/>
    <property type="match status" value="1"/>
</dbReference>
<dbReference type="Pfam" id="PF13181">
    <property type="entry name" value="TPR_8"/>
    <property type="match status" value="1"/>
</dbReference>
<evidence type="ECO:0000256" key="5">
    <source>
        <dbReference type="ARBA" id="ARBA00022741"/>
    </source>
</evidence>
<dbReference type="GO" id="GO:0030295">
    <property type="term" value="F:protein kinase activator activity"/>
    <property type="evidence" value="ECO:0007669"/>
    <property type="project" value="TreeGrafter"/>
</dbReference>
<evidence type="ECO:0000259" key="13">
    <source>
        <dbReference type="PROSITE" id="PS50109"/>
    </source>
</evidence>
<dbReference type="GO" id="GO:0007234">
    <property type="term" value="P:osmosensory signaling via phosphorelay pathway"/>
    <property type="evidence" value="ECO:0007669"/>
    <property type="project" value="TreeGrafter"/>
</dbReference>
<evidence type="ECO:0000256" key="11">
    <source>
        <dbReference type="SAM" id="Phobius"/>
    </source>
</evidence>
<dbReference type="GO" id="GO:0005524">
    <property type="term" value="F:ATP binding"/>
    <property type="evidence" value="ECO:0007669"/>
    <property type="project" value="UniProtKB-KW"/>
</dbReference>
<keyword evidence="12" id="KW-0732">Signal</keyword>
<dbReference type="InterPro" id="IPR019734">
    <property type="entry name" value="TPR_rpt"/>
</dbReference>
<evidence type="ECO:0000256" key="9">
    <source>
        <dbReference type="PROSITE-ProRule" id="PRU00339"/>
    </source>
</evidence>
<evidence type="ECO:0000256" key="8">
    <source>
        <dbReference type="ARBA" id="ARBA00023012"/>
    </source>
</evidence>
<feature type="coiled-coil region" evidence="10">
    <location>
        <begin position="361"/>
        <end position="452"/>
    </location>
</feature>
<dbReference type="Pfam" id="PF13424">
    <property type="entry name" value="TPR_12"/>
    <property type="match status" value="1"/>
</dbReference>
<protein>
    <recommendedName>
        <fullName evidence="2">histidine kinase</fullName>
        <ecNumber evidence="2">2.7.13.3</ecNumber>
    </recommendedName>
</protein>
<keyword evidence="3" id="KW-0597">Phosphoprotein</keyword>
<dbReference type="InterPro" id="IPR005467">
    <property type="entry name" value="His_kinase_dom"/>
</dbReference>
<dbReference type="AlphaFoldDB" id="A0A1G5GA50"/>
<evidence type="ECO:0000256" key="10">
    <source>
        <dbReference type="SAM" id="Coils"/>
    </source>
</evidence>
<evidence type="ECO:0000256" key="1">
    <source>
        <dbReference type="ARBA" id="ARBA00000085"/>
    </source>
</evidence>
<dbReference type="STRING" id="490189.SAMN02927903_01498"/>
<dbReference type="SMART" id="SM00387">
    <property type="entry name" value="HATPase_c"/>
    <property type="match status" value="1"/>
</dbReference>
<keyword evidence="10" id="KW-0175">Coiled coil</keyword>
<evidence type="ECO:0000256" key="4">
    <source>
        <dbReference type="ARBA" id="ARBA00022679"/>
    </source>
</evidence>
<evidence type="ECO:0000313" key="15">
    <source>
        <dbReference type="Proteomes" id="UP000199354"/>
    </source>
</evidence>
<evidence type="ECO:0000256" key="7">
    <source>
        <dbReference type="ARBA" id="ARBA00022840"/>
    </source>
</evidence>
<dbReference type="InterPro" id="IPR011990">
    <property type="entry name" value="TPR-like_helical_dom_sf"/>
</dbReference>
<keyword evidence="15" id="KW-1185">Reference proteome</keyword>
<dbReference type="InterPro" id="IPR036890">
    <property type="entry name" value="HATPase_C_sf"/>
</dbReference>
<dbReference type="SUPFAM" id="SSF47384">
    <property type="entry name" value="Homodimeric domain of signal transducing histidine kinase"/>
    <property type="match status" value="1"/>
</dbReference>
<dbReference type="SUPFAM" id="SSF48452">
    <property type="entry name" value="TPR-like"/>
    <property type="match status" value="2"/>
</dbReference>
<keyword evidence="6" id="KW-0418">Kinase</keyword>
<dbReference type="PRINTS" id="PR00344">
    <property type="entry name" value="BCTRLSENSOR"/>
</dbReference>
<dbReference type="PROSITE" id="PS50005">
    <property type="entry name" value="TPR"/>
    <property type="match status" value="2"/>
</dbReference>
<dbReference type="Gene3D" id="1.10.287.130">
    <property type="match status" value="1"/>
</dbReference>
<keyword evidence="11" id="KW-0472">Membrane</keyword>
<sequence>MGRRFLLFLCLLSMTAAAQVPKTKDSLLVYLKTHPQDTLYVQALNEWAFLMVKDGNYEEAHRYVKKVDALSRKLHYGSGYYKTINMLGIIEYSKQNQKKAMDYFLKAHDLITKYRLPKKIYQNSLNNIGIIYADLGDRENATKKAMELINYQEKHQIKPLKSWPYEHLGNNLKLYEKYDEALRYYNKSMAIEKDENDFTGMAINENNIGNLYDDQGRLDMAAKHYLKGLAYAQKEDYKLLQTDFLTNLGRVCKKQQQYAKSEQYYRQAERLLKELEVTVPLKTVYQNLGDLYAIQKKYDAAKQEYLKALAISKEIQDPQVLLTINEALAGLGEATGNFKDAYRYKVAAGVYSDSVFKIETAKNSEDLLRKYETEKKEQEIKALSAKDKINRLEIENARKQRIFFLIGLGLLAIVVGLLIGFYRNKKKSAEKLAQKNREMTRLNEKLETANTTKTKLFSIIGHDLRSPISQIYQFLDLQKSEPELFSEADKTRHNQRITDAASTVLETMEDLLIWSKSQMQQFTVTPENFEILPLVQTIIGLMQSQIDSKKITVVLDIDASETLYSDRNIVIIIIRNLLQNAVKYSPENSTITIGSLKSDGKTLIRIVDQGDGIPKNIKATFESDTNLVDSGQSGLGLTLIKEMGELIGASFIMADHAPKGSVVTVTFPNLFDSKTTNHRTKRA</sequence>
<name>A0A1G5GA50_9FLAO</name>
<evidence type="ECO:0000313" key="14">
    <source>
        <dbReference type="EMBL" id="SCY48237.1"/>
    </source>
</evidence>
<dbReference type="InterPro" id="IPR003661">
    <property type="entry name" value="HisK_dim/P_dom"/>
</dbReference>
<dbReference type="OrthoDB" id="9810447at2"/>
<dbReference type="GO" id="GO:0000155">
    <property type="term" value="F:phosphorelay sensor kinase activity"/>
    <property type="evidence" value="ECO:0007669"/>
    <property type="project" value="InterPro"/>
</dbReference>
<feature type="chain" id="PRO_5011608352" description="histidine kinase" evidence="12">
    <location>
        <begin position="19"/>
        <end position="683"/>
    </location>
</feature>
<feature type="transmembrane region" description="Helical" evidence="11">
    <location>
        <begin position="402"/>
        <end position="422"/>
    </location>
</feature>
<dbReference type="SUPFAM" id="SSF55874">
    <property type="entry name" value="ATPase domain of HSP90 chaperone/DNA topoisomerase II/histidine kinase"/>
    <property type="match status" value="1"/>
</dbReference>
<dbReference type="InterPro" id="IPR036097">
    <property type="entry name" value="HisK_dim/P_sf"/>
</dbReference>
<feature type="repeat" description="TPR" evidence="9">
    <location>
        <begin position="282"/>
        <end position="315"/>
    </location>
</feature>
<dbReference type="GO" id="GO:0000156">
    <property type="term" value="F:phosphorelay response regulator activity"/>
    <property type="evidence" value="ECO:0007669"/>
    <property type="project" value="TreeGrafter"/>
</dbReference>
<dbReference type="Proteomes" id="UP000199354">
    <property type="component" value="Unassembled WGS sequence"/>
</dbReference>
<feature type="domain" description="Histidine kinase" evidence="13">
    <location>
        <begin position="459"/>
        <end position="671"/>
    </location>
</feature>
<dbReference type="Gene3D" id="3.30.565.10">
    <property type="entry name" value="Histidine kinase-like ATPase, C-terminal domain"/>
    <property type="match status" value="1"/>
</dbReference>
<evidence type="ECO:0000256" key="12">
    <source>
        <dbReference type="SAM" id="SignalP"/>
    </source>
</evidence>
<organism evidence="14 15">
    <name type="scientific">Flavobacterium caeni</name>
    <dbReference type="NCBI Taxonomy" id="490189"/>
    <lineage>
        <taxon>Bacteria</taxon>
        <taxon>Pseudomonadati</taxon>
        <taxon>Bacteroidota</taxon>
        <taxon>Flavobacteriia</taxon>
        <taxon>Flavobacteriales</taxon>
        <taxon>Flavobacteriaceae</taxon>
        <taxon>Flavobacterium</taxon>
    </lineage>
</organism>
<accession>A0A1G5GA50</accession>
<reference evidence="14 15" key="1">
    <citation type="submission" date="2016-10" db="EMBL/GenBank/DDBJ databases">
        <authorList>
            <person name="de Groot N.N."/>
        </authorList>
    </citation>
    <scope>NUCLEOTIDE SEQUENCE [LARGE SCALE GENOMIC DNA]</scope>
    <source>
        <strain evidence="14 15">CGMCC 1.7031</strain>
    </source>
</reference>